<gene>
    <name evidence="1" type="ORF">FRZ32_11615</name>
</gene>
<dbReference type="AlphaFoldDB" id="A0A5C6TWI2"/>
<protein>
    <submittedName>
        <fullName evidence="1">Uncharacterized protein</fullName>
    </submittedName>
</protein>
<evidence type="ECO:0000313" key="1">
    <source>
        <dbReference type="EMBL" id="TXC64245.1"/>
    </source>
</evidence>
<keyword evidence="2" id="KW-1185">Reference proteome</keyword>
<dbReference type="EMBL" id="VOQQ01000001">
    <property type="protein sequence ID" value="TXC64245.1"/>
    <property type="molecule type" value="Genomic_DNA"/>
</dbReference>
<evidence type="ECO:0000313" key="2">
    <source>
        <dbReference type="Proteomes" id="UP000321249"/>
    </source>
</evidence>
<comment type="caution">
    <text evidence="1">The sequence shown here is derived from an EMBL/GenBank/DDBJ whole genome shotgun (WGS) entry which is preliminary data.</text>
</comment>
<sequence>MSRPDPIEGALATIERSILPDLARLIDSLAESARAARPGTDAEMRAEELRARAAELAELTGLVAAVTGGGPGRSPA</sequence>
<name>A0A5C6TWI2_9SPHN</name>
<dbReference type="RefSeq" id="WP_147043652.1">
    <property type="nucleotide sequence ID" value="NZ_BAABIR010000001.1"/>
</dbReference>
<dbReference type="Proteomes" id="UP000321249">
    <property type="component" value="Unassembled WGS sequence"/>
</dbReference>
<proteinExistence type="predicted"/>
<organism evidence="1 2">
    <name type="scientific">Allosphingosinicella ginsenosidimutans</name>
    <dbReference type="NCBI Taxonomy" id="1176539"/>
    <lineage>
        <taxon>Bacteria</taxon>
        <taxon>Pseudomonadati</taxon>
        <taxon>Pseudomonadota</taxon>
        <taxon>Alphaproteobacteria</taxon>
        <taxon>Sphingomonadales</taxon>
        <taxon>Sphingomonadaceae</taxon>
        <taxon>Allosphingosinicella</taxon>
    </lineage>
</organism>
<accession>A0A5C6TWI2</accession>
<reference evidence="1 2" key="1">
    <citation type="journal article" date="2015" name="J. Microbiol.">
        <title>Sphingosinicella ginsenosidimutans sp. nov., with ginsenoside converting activity.</title>
        <authorList>
            <person name="Kim J.K."/>
            <person name="Kang M.S."/>
            <person name="Park S.C."/>
            <person name="Kim K.M."/>
            <person name="Choi K."/>
            <person name="Yoon M.H."/>
            <person name="Im W.T."/>
        </authorList>
    </citation>
    <scope>NUCLEOTIDE SEQUENCE [LARGE SCALE GENOMIC DNA]</scope>
    <source>
        <strain evidence="1 2">BS-11</strain>
    </source>
</reference>